<dbReference type="STRING" id="1612149.SAMN05216324_10263"/>
<dbReference type="RefSeq" id="WP_072407091.1">
    <property type="nucleotide sequence ID" value="NZ_FPKW01000002.1"/>
</dbReference>
<keyword evidence="2" id="KW-1185">Reference proteome</keyword>
<dbReference type="Gene3D" id="1.10.10.60">
    <property type="entry name" value="Homeodomain-like"/>
    <property type="match status" value="1"/>
</dbReference>
<gene>
    <name evidence="1" type="ORF">SAMN05216324_10263</name>
</gene>
<dbReference type="OrthoDB" id="799937at2"/>
<reference evidence="2" key="1">
    <citation type="submission" date="2016-10" db="EMBL/GenBank/DDBJ databases">
        <authorList>
            <person name="Varghese N."/>
            <person name="Submissions S."/>
        </authorList>
    </citation>
    <scope>NUCLEOTIDE SEQUENCE [LARGE SCALE GENOMIC DNA]</scope>
    <source>
        <strain evidence="2">SUR2</strain>
    </source>
</reference>
<accession>A0A1K2IFN1</accession>
<dbReference type="Proteomes" id="UP000182034">
    <property type="component" value="Unassembled WGS sequence"/>
</dbReference>
<dbReference type="AlphaFoldDB" id="A0A1K2IFN1"/>
<dbReference type="InterPro" id="IPR009057">
    <property type="entry name" value="Homeodomain-like_sf"/>
</dbReference>
<evidence type="ECO:0000313" key="2">
    <source>
        <dbReference type="Proteomes" id="UP000182034"/>
    </source>
</evidence>
<evidence type="ECO:0000313" key="1">
    <source>
        <dbReference type="EMBL" id="SFZ91086.1"/>
    </source>
</evidence>
<dbReference type="SUPFAM" id="SSF46689">
    <property type="entry name" value="Homeodomain-like"/>
    <property type="match status" value="1"/>
</dbReference>
<sequence>MNLENIHIGSLIQYKVEELNISIERITVFLDCDEKWVGEIYRQKEIDTDVLLMWCKLLRFDFFRIFTGHLILYSPPSKVGKMLKKKESALIFRKNIYTEEVKKFIIEKVRTEQMTLNDVVSRYKIPKTTLSKWLKKV</sequence>
<organism evidence="1 2">
    <name type="scientific">Chryseobacterium limigenitum</name>
    <dbReference type="NCBI Taxonomy" id="1612149"/>
    <lineage>
        <taxon>Bacteria</taxon>
        <taxon>Pseudomonadati</taxon>
        <taxon>Bacteroidota</taxon>
        <taxon>Flavobacteriia</taxon>
        <taxon>Flavobacteriales</taxon>
        <taxon>Weeksellaceae</taxon>
        <taxon>Chryseobacterium group</taxon>
        <taxon>Chryseobacterium</taxon>
    </lineage>
</organism>
<protein>
    <submittedName>
        <fullName evidence="1">Uncharacterized protein</fullName>
    </submittedName>
</protein>
<proteinExistence type="predicted"/>
<name>A0A1K2IFN1_9FLAO</name>
<dbReference type="EMBL" id="FPKW01000002">
    <property type="protein sequence ID" value="SFZ91086.1"/>
    <property type="molecule type" value="Genomic_DNA"/>
</dbReference>